<name>A0A6I4NQM6_9FLAO</name>
<dbReference type="AlphaFoldDB" id="A0A6I4NQM6"/>
<keyword evidence="3" id="KW-1185">Reference proteome</keyword>
<reference evidence="2 3" key="1">
    <citation type="submission" date="2019-12" db="EMBL/GenBank/DDBJ databases">
        <authorList>
            <person name="Kim Y.S."/>
        </authorList>
    </citation>
    <scope>NUCLEOTIDE SEQUENCE [LARGE SCALE GENOMIC DNA]</scope>
    <source>
        <strain evidence="2 3">GA093</strain>
    </source>
</reference>
<gene>
    <name evidence="2" type="ORF">GON26_10595</name>
</gene>
<evidence type="ECO:0000313" key="2">
    <source>
        <dbReference type="EMBL" id="MWB94815.1"/>
    </source>
</evidence>
<sequence>MNWIRKTLFLVTLLIVTLFAFQADQVTIEKNDEQKTENSFSTDQNDALAFIQPEATYHFAATQKTTHFAIVKWFDSLLTELPHFQAVKSANNFVNQCFNQSKKVSILLYPFHFFW</sequence>
<evidence type="ECO:0000313" key="3">
    <source>
        <dbReference type="Proteomes" id="UP000471501"/>
    </source>
</evidence>
<dbReference type="RefSeq" id="WP_160374786.1">
    <property type="nucleotide sequence ID" value="NZ_WSTB01000005.1"/>
</dbReference>
<keyword evidence="1" id="KW-0732">Signal</keyword>
<dbReference type="EMBL" id="WSTB01000005">
    <property type="protein sequence ID" value="MWB94815.1"/>
    <property type="molecule type" value="Genomic_DNA"/>
</dbReference>
<proteinExistence type="predicted"/>
<feature type="signal peptide" evidence="1">
    <location>
        <begin position="1"/>
        <end position="22"/>
    </location>
</feature>
<evidence type="ECO:0000256" key="1">
    <source>
        <dbReference type="SAM" id="SignalP"/>
    </source>
</evidence>
<protein>
    <submittedName>
        <fullName evidence="2">Uncharacterized protein</fullName>
    </submittedName>
</protein>
<comment type="caution">
    <text evidence="2">The sequence shown here is derived from an EMBL/GenBank/DDBJ whole genome shotgun (WGS) entry which is preliminary data.</text>
</comment>
<accession>A0A6I4NQM6</accession>
<feature type="chain" id="PRO_5026161129" evidence="1">
    <location>
        <begin position="23"/>
        <end position="115"/>
    </location>
</feature>
<dbReference type="Proteomes" id="UP000471501">
    <property type="component" value="Unassembled WGS sequence"/>
</dbReference>
<organism evidence="2 3">
    <name type="scientific">Flavobacterium hydrocarbonoxydans</name>
    <dbReference type="NCBI Taxonomy" id="2683249"/>
    <lineage>
        <taxon>Bacteria</taxon>
        <taxon>Pseudomonadati</taxon>
        <taxon>Bacteroidota</taxon>
        <taxon>Flavobacteriia</taxon>
        <taxon>Flavobacteriales</taxon>
        <taxon>Flavobacteriaceae</taxon>
        <taxon>Flavobacterium</taxon>
    </lineage>
</organism>